<dbReference type="Gene3D" id="1.20.120.790">
    <property type="entry name" value="Heat shock protein 90, C-terminal domain"/>
    <property type="match status" value="1"/>
</dbReference>
<evidence type="ECO:0000256" key="6">
    <source>
        <dbReference type="ARBA" id="ARBA00023186"/>
    </source>
</evidence>
<protein>
    <submittedName>
        <fullName evidence="8">Uncharacterized protein</fullName>
    </submittedName>
</protein>
<keyword evidence="9" id="KW-1185">Reference proteome</keyword>
<dbReference type="SUPFAM" id="SSF110942">
    <property type="entry name" value="HSP90 C-terminal domain"/>
    <property type="match status" value="1"/>
</dbReference>
<evidence type="ECO:0000256" key="7">
    <source>
        <dbReference type="SAM" id="MobiDB-lite"/>
    </source>
</evidence>
<name>A0A9N8LQD7_9BASI</name>
<dbReference type="EMBL" id="CAJHJF010003124">
    <property type="protein sequence ID" value="CAD6933103.1"/>
    <property type="molecule type" value="Genomic_DNA"/>
</dbReference>
<proteinExistence type="inferred from homology"/>
<dbReference type="GO" id="GO:0140662">
    <property type="term" value="F:ATP-dependent protein folding chaperone"/>
    <property type="evidence" value="ECO:0007669"/>
    <property type="project" value="InterPro"/>
</dbReference>
<dbReference type="GO" id="GO:0005524">
    <property type="term" value="F:ATP binding"/>
    <property type="evidence" value="ECO:0007669"/>
    <property type="project" value="UniProtKB-KW"/>
</dbReference>
<dbReference type="GO" id="GO:0051082">
    <property type="term" value="F:unfolded protein binding"/>
    <property type="evidence" value="ECO:0007669"/>
    <property type="project" value="InterPro"/>
</dbReference>
<evidence type="ECO:0000256" key="3">
    <source>
        <dbReference type="ARBA" id="ARBA00022490"/>
    </source>
</evidence>
<feature type="region of interest" description="Disordered" evidence="7">
    <location>
        <begin position="230"/>
        <end position="268"/>
    </location>
</feature>
<dbReference type="InterPro" id="IPR020568">
    <property type="entry name" value="Ribosomal_Su5_D2-typ_SF"/>
</dbReference>
<keyword evidence="6" id="KW-0143">Chaperone</keyword>
<dbReference type="Proteomes" id="UP000836404">
    <property type="component" value="Unassembled WGS sequence"/>
</dbReference>
<dbReference type="PANTHER" id="PTHR11528">
    <property type="entry name" value="HEAT SHOCK PROTEIN 90 FAMILY MEMBER"/>
    <property type="match status" value="1"/>
</dbReference>
<evidence type="ECO:0000256" key="1">
    <source>
        <dbReference type="ARBA" id="ARBA00004496"/>
    </source>
</evidence>
<keyword evidence="5" id="KW-0067">ATP-binding</keyword>
<evidence type="ECO:0000313" key="9">
    <source>
        <dbReference type="Proteomes" id="UP000836404"/>
    </source>
</evidence>
<sequence length="296" mass="33470">MRREGLPLQGFCIAAWIPSTENAKDTIAGLRNAGIEHVAFKPASANAIQQRRPEWPWYRQNTSPWLNFLFVLVRYPSTKSGEELTSLKDCITRMPEGQKGIYYLTGESLDSIRSSLFLERLKKKGYEILLMADLIDEYAATQLKEFEGQKLIRVSKEGLELDDDLSDDEKKSFEELTMTVKDIFGEKVEKGILSNRILVTVQFGWSANMERIMKAQALRDSSMSQFIASKKTLSEPPQRDCQGARLQGCPGQERPHRPGPGASPVRGLAPDLWIQPRQALRLCRPVVQAHLARSVH</sequence>
<dbReference type="Gene3D" id="3.20.20.70">
    <property type="entry name" value="Aldolase class I"/>
    <property type="match status" value="1"/>
</dbReference>
<comment type="caution">
    <text evidence="8">The sequence shown here is derived from an EMBL/GenBank/DDBJ whole genome shotgun (WGS) entry which is preliminary data.</text>
</comment>
<dbReference type="InterPro" id="IPR013785">
    <property type="entry name" value="Aldolase_TIM"/>
</dbReference>
<evidence type="ECO:0000256" key="2">
    <source>
        <dbReference type="ARBA" id="ARBA00008239"/>
    </source>
</evidence>
<dbReference type="InterPro" id="IPR001404">
    <property type="entry name" value="Hsp90_fam"/>
</dbReference>
<keyword evidence="4" id="KW-0547">Nucleotide-binding</keyword>
<dbReference type="SUPFAM" id="SSF54211">
    <property type="entry name" value="Ribosomal protein S5 domain 2-like"/>
    <property type="match status" value="1"/>
</dbReference>
<comment type="subcellular location">
    <subcellularLocation>
        <location evidence="1">Cytoplasm</location>
    </subcellularLocation>
</comment>
<reference evidence="8 9" key="1">
    <citation type="submission" date="2020-10" db="EMBL/GenBank/DDBJ databases">
        <authorList>
            <person name="Sedaghatjoo S."/>
        </authorList>
    </citation>
    <scope>NUCLEOTIDE SEQUENCE [LARGE SCALE GENOMIC DNA]</scope>
    <source>
        <strain evidence="8 9">LLFL</strain>
    </source>
</reference>
<keyword evidence="3" id="KW-0963">Cytoplasm</keyword>
<dbReference type="GO" id="GO:0005737">
    <property type="term" value="C:cytoplasm"/>
    <property type="evidence" value="ECO:0007669"/>
    <property type="project" value="UniProtKB-SubCell"/>
</dbReference>
<dbReference type="InterPro" id="IPR037196">
    <property type="entry name" value="HSP90_C"/>
</dbReference>
<organism evidence="8 9">
    <name type="scientific">Tilletia laevis</name>
    <dbReference type="NCBI Taxonomy" id="157183"/>
    <lineage>
        <taxon>Eukaryota</taxon>
        <taxon>Fungi</taxon>
        <taxon>Dikarya</taxon>
        <taxon>Basidiomycota</taxon>
        <taxon>Ustilaginomycotina</taxon>
        <taxon>Exobasidiomycetes</taxon>
        <taxon>Tilletiales</taxon>
        <taxon>Tilletiaceae</taxon>
        <taxon>Tilletia</taxon>
    </lineage>
</organism>
<evidence type="ECO:0000313" key="8">
    <source>
        <dbReference type="EMBL" id="CAD6933103.1"/>
    </source>
</evidence>
<evidence type="ECO:0000256" key="4">
    <source>
        <dbReference type="ARBA" id="ARBA00022741"/>
    </source>
</evidence>
<evidence type="ECO:0000256" key="5">
    <source>
        <dbReference type="ARBA" id="ARBA00022840"/>
    </source>
</evidence>
<gene>
    <name evidence="8" type="ORF">JKILLFL_G2667</name>
</gene>
<dbReference type="Pfam" id="PF00183">
    <property type="entry name" value="HSP90"/>
    <property type="match status" value="1"/>
</dbReference>
<dbReference type="AlphaFoldDB" id="A0A9N8LQD7"/>
<accession>A0A9N8LQD7</accession>
<dbReference type="Gene3D" id="3.40.50.11260">
    <property type="match status" value="1"/>
</dbReference>
<comment type="similarity">
    <text evidence="2">Belongs to the heat shock protein 90 family.</text>
</comment>
<dbReference type="FunFam" id="3.40.50.11260:FF:000001">
    <property type="entry name" value="Heat shock protein 90 alpha"/>
    <property type="match status" value="1"/>
</dbReference>
<dbReference type="GO" id="GO:0016887">
    <property type="term" value="F:ATP hydrolysis activity"/>
    <property type="evidence" value="ECO:0007669"/>
    <property type="project" value="InterPro"/>
</dbReference>